<feature type="domain" description="EF-hand" evidence="12">
    <location>
        <begin position="419"/>
        <end position="454"/>
    </location>
</feature>
<dbReference type="InterPro" id="IPR008271">
    <property type="entry name" value="Ser/Thr_kinase_AS"/>
</dbReference>
<protein>
    <recommendedName>
        <fullName evidence="14">Calmodulin</fullName>
    </recommendedName>
</protein>
<dbReference type="GO" id="GO:0004674">
    <property type="term" value="F:protein serine/threonine kinase activity"/>
    <property type="evidence" value="ECO:0007669"/>
    <property type="project" value="UniProtKB-KW"/>
</dbReference>
<evidence type="ECO:0000259" key="12">
    <source>
        <dbReference type="PROSITE" id="PS50222"/>
    </source>
</evidence>
<evidence type="ECO:0000256" key="10">
    <source>
        <dbReference type="ARBA" id="ARBA00024334"/>
    </source>
</evidence>
<dbReference type="FunFam" id="1.10.238.10:FF:000003">
    <property type="entry name" value="Calmodulin A"/>
    <property type="match status" value="1"/>
</dbReference>
<feature type="domain" description="EF-hand" evidence="12">
    <location>
        <begin position="348"/>
        <end position="383"/>
    </location>
</feature>
<evidence type="ECO:0000256" key="1">
    <source>
        <dbReference type="ARBA" id="ARBA00001946"/>
    </source>
</evidence>
<evidence type="ECO:0000313" key="13">
    <source>
        <dbReference type="EMBL" id="CAD9160531.1"/>
    </source>
</evidence>
<dbReference type="Pfam" id="PF13499">
    <property type="entry name" value="EF-hand_7"/>
    <property type="match status" value="2"/>
</dbReference>
<dbReference type="PROSITE" id="PS00108">
    <property type="entry name" value="PROTEIN_KINASE_ST"/>
    <property type="match status" value="1"/>
</dbReference>
<keyword evidence="8" id="KW-0106">Calcium</keyword>
<dbReference type="Pfam" id="PF00069">
    <property type="entry name" value="Pkinase"/>
    <property type="match status" value="1"/>
</dbReference>
<dbReference type="InterPro" id="IPR011992">
    <property type="entry name" value="EF-hand-dom_pair"/>
</dbReference>
<dbReference type="SMART" id="SM00054">
    <property type="entry name" value="EFh"/>
    <property type="match status" value="4"/>
</dbReference>
<comment type="similarity">
    <text evidence="10">Belongs to the protein kinase superfamily. Ser/Thr protein kinase family. CDPK subfamily.</text>
</comment>
<dbReference type="PROSITE" id="PS50222">
    <property type="entry name" value="EF_HAND_2"/>
    <property type="match status" value="3"/>
</dbReference>
<keyword evidence="7" id="KW-0418">Kinase</keyword>
<feature type="domain" description="Protein kinase" evidence="11">
    <location>
        <begin position="37"/>
        <end position="305"/>
    </location>
</feature>
<keyword evidence="9" id="KW-0067">ATP-binding</keyword>
<dbReference type="PANTHER" id="PTHR24349">
    <property type="entry name" value="SERINE/THREONINE-PROTEIN KINASE"/>
    <property type="match status" value="1"/>
</dbReference>
<dbReference type="EMBL" id="HBGE01062322">
    <property type="protein sequence ID" value="CAD9160531.1"/>
    <property type="molecule type" value="Transcribed_RNA"/>
</dbReference>
<dbReference type="InterPro" id="IPR050205">
    <property type="entry name" value="CDPK_Ser/Thr_kinases"/>
</dbReference>
<comment type="subunit">
    <text evidence="2">Monomer.</text>
</comment>
<dbReference type="Gene3D" id="3.30.200.20">
    <property type="entry name" value="Phosphorylase Kinase, domain 1"/>
    <property type="match status" value="1"/>
</dbReference>
<dbReference type="PROSITE" id="PS50011">
    <property type="entry name" value="PROTEIN_KINASE_DOM"/>
    <property type="match status" value="1"/>
</dbReference>
<gene>
    <name evidence="13" type="ORF">ACAT0790_LOCUS37296</name>
</gene>
<dbReference type="SUPFAM" id="SSF56112">
    <property type="entry name" value="Protein kinase-like (PK-like)"/>
    <property type="match status" value="1"/>
</dbReference>
<evidence type="ECO:0000256" key="2">
    <source>
        <dbReference type="ARBA" id="ARBA00011245"/>
    </source>
</evidence>
<evidence type="ECO:0000256" key="7">
    <source>
        <dbReference type="ARBA" id="ARBA00022777"/>
    </source>
</evidence>
<evidence type="ECO:0000256" key="9">
    <source>
        <dbReference type="ARBA" id="ARBA00022840"/>
    </source>
</evidence>
<evidence type="ECO:0008006" key="14">
    <source>
        <dbReference type="Google" id="ProtNLM"/>
    </source>
</evidence>
<accession>A0A7S1R9N5</accession>
<dbReference type="FunFam" id="1.10.510.10:FF:000571">
    <property type="entry name" value="Maternal embryonic leucine zipper kinase"/>
    <property type="match status" value="1"/>
</dbReference>
<dbReference type="Gene3D" id="1.10.510.10">
    <property type="entry name" value="Transferase(Phosphotransferase) domain 1"/>
    <property type="match status" value="1"/>
</dbReference>
<dbReference type="InterPro" id="IPR011009">
    <property type="entry name" value="Kinase-like_dom_sf"/>
</dbReference>
<dbReference type="InterPro" id="IPR000719">
    <property type="entry name" value="Prot_kinase_dom"/>
</dbReference>
<evidence type="ECO:0000256" key="5">
    <source>
        <dbReference type="ARBA" id="ARBA00022737"/>
    </source>
</evidence>
<name>A0A7S1R9N5_ALECA</name>
<dbReference type="CDD" id="cd05117">
    <property type="entry name" value="STKc_CAMK"/>
    <property type="match status" value="1"/>
</dbReference>
<reference evidence="13" key="1">
    <citation type="submission" date="2021-01" db="EMBL/GenBank/DDBJ databases">
        <authorList>
            <person name="Corre E."/>
            <person name="Pelletier E."/>
            <person name="Niang G."/>
            <person name="Scheremetjew M."/>
            <person name="Finn R."/>
            <person name="Kale V."/>
            <person name="Holt S."/>
            <person name="Cochrane G."/>
            <person name="Meng A."/>
            <person name="Brown T."/>
            <person name="Cohen L."/>
        </authorList>
    </citation>
    <scope>NUCLEOTIDE SEQUENCE</scope>
    <source>
        <strain evidence="13">OF101</strain>
    </source>
</reference>
<dbReference type="Gene3D" id="1.10.238.10">
    <property type="entry name" value="EF-hand"/>
    <property type="match status" value="2"/>
</dbReference>
<evidence type="ECO:0000256" key="4">
    <source>
        <dbReference type="ARBA" id="ARBA00022679"/>
    </source>
</evidence>
<dbReference type="SUPFAM" id="SSF47473">
    <property type="entry name" value="EF-hand"/>
    <property type="match status" value="1"/>
</dbReference>
<keyword evidence="4" id="KW-0808">Transferase</keyword>
<feature type="domain" description="EF-hand" evidence="12">
    <location>
        <begin position="455"/>
        <end position="486"/>
    </location>
</feature>
<dbReference type="AlphaFoldDB" id="A0A7S1R9N5"/>
<keyword evidence="6" id="KW-0547">Nucleotide-binding</keyword>
<evidence type="ECO:0000256" key="6">
    <source>
        <dbReference type="ARBA" id="ARBA00022741"/>
    </source>
</evidence>
<comment type="cofactor">
    <cofactor evidence="1">
        <name>Mg(2+)</name>
        <dbReference type="ChEBI" id="CHEBI:18420"/>
    </cofactor>
</comment>
<organism evidence="13">
    <name type="scientific">Alexandrium catenella</name>
    <name type="common">Red tide dinoflagellate</name>
    <name type="synonym">Gonyaulax catenella</name>
    <dbReference type="NCBI Taxonomy" id="2925"/>
    <lineage>
        <taxon>Eukaryota</taxon>
        <taxon>Sar</taxon>
        <taxon>Alveolata</taxon>
        <taxon>Dinophyceae</taxon>
        <taxon>Gonyaulacales</taxon>
        <taxon>Pyrocystaceae</taxon>
        <taxon>Alexandrium</taxon>
    </lineage>
</organism>
<dbReference type="GO" id="GO:0005524">
    <property type="term" value="F:ATP binding"/>
    <property type="evidence" value="ECO:0007669"/>
    <property type="project" value="UniProtKB-KW"/>
</dbReference>
<dbReference type="CDD" id="cd00051">
    <property type="entry name" value="EFh"/>
    <property type="match status" value="1"/>
</dbReference>
<dbReference type="InterPro" id="IPR002048">
    <property type="entry name" value="EF_hand_dom"/>
</dbReference>
<sequence>MVVPHEDSSPSVIPQTDSGTFQHVFTPKHPGNFDDYFVLDSVLGRGSFGTIYKAKAKDGDEHFHLDSAAEALEHETWRAVKTVSSETTPKRFEAEVRVQKQLDHPNVAKLFEVFQDKVKYYLVLELCTGGELFAKVVDAGGAFSETTCCIYMRQLLAAVNYLHGHRVAHRDIKPENLLLQSKAEDAPLKLIDFGCARTFAPGEAMATSLGTPMYLAPEVLQRQYGAKCDVWSCGVIMYVLLCGSPPFLAPDEQALLQLIQVGTFEFDEDDWEDISSHATELISEMLTLDPTARPEAGAVLDRAWFVDHPREAKGSLPKDFATRIRAFVASSQFKKIALSLAAQLSRDQDIKEMQDTFIALDENGDGMLTYAEIIEGMKSHGISVPDDFAEVLSTVDTDGSGAIDYTEFIASTLSRKQYLREEVLWNIFRTFDLDGDGKIQQQEFEQVVTLSDHDDIIRMFQEADISKDGQIDFSEFCGVMRETSMPNI</sequence>
<keyword evidence="3" id="KW-0723">Serine/threonine-protein kinase</keyword>
<evidence type="ECO:0000256" key="8">
    <source>
        <dbReference type="ARBA" id="ARBA00022837"/>
    </source>
</evidence>
<dbReference type="InterPro" id="IPR018247">
    <property type="entry name" value="EF_Hand_1_Ca_BS"/>
</dbReference>
<dbReference type="PROSITE" id="PS00018">
    <property type="entry name" value="EF_HAND_1"/>
    <property type="match status" value="4"/>
</dbReference>
<dbReference type="GO" id="GO:0005509">
    <property type="term" value="F:calcium ion binding"/>
    <property type="evidence" value="ECO:0007669"/>
    <property type="project" value="InterPro"/>
</dbReference>
<keyword evidence="5" id="KW-0677">Repeat</keyword>
<evidence type="ECO:0000256" key="3">
    <source>
        <dbReference type="ARBA" id="ARBA00022527"/>
    </source>
</evidence>
<proteinExistence type="inferred from homology"/>
<evidence type="ECO:0000259" key="11">
    <source>
        <dbReference type="PROSITE" id="PS50011"/>
    </source>
</evidence>
<dbReference type="SMART" id="SM00220">
    <property type="entry name" value="S_TKc"/>
    <property type="match status" value="1"/>
</dbReference>